<evidence type="ECO:0008006" key="4">
    <source>
        <dbReference type="Google" id="ProtNLM"/>
    </source>
</evidence>
<gene>
    <name evidence="2" type="ORF">D3H55_17320</name>
</gene>
<keyword evidence="3" id="KW-1185">Reference proteome</keyword>
<feature type="compositionally biased region" description="Polar residues" evidence="1">
    <location>
        <begin position="32"/>
        <end position="41"/>
    </location>
</feature>
<evidence type="ECO:0000256" key="1">
    <source>
        <dbReference type="SAM" id="MobiDB-lite"/>
    </source>
</evidence>
<evidence type="ECO:0000313" key="2">
    <source>
        <dbReference type="EMBL" id="RIW30204.1"/>
    </source>
</evidence>
<name>A0A3A1QTV4_9BACI</name>
<dbReference type="EMBL" id="QXIR01000027">
    <property type="protein sequence ID" value="RIW30204.1"/>
    <property type="molecule type" value="Genomic_DNA"/>
</dbReference>
<dbReference type="Pfam" id="PF14153">
    <property type="entry name" value="Spore_coat_CotO"/>
    <property type="match status" value="1"/>
</dbReference>
<feature type="compositionally biased region" description="Basic and acidic residues" evidence="1">
    <location>
        <begin position="45"/>
        <end position="58"/>
    </location>
</feature>
<dbReference type="InterPro" id="IPR025439">
    <property type="entry name" value="Spore_coat_CotO"/>
</dbReference>
<sequence length="191" mass="22048">MGGAIMSKESKTNAKTPLLYIQQPSLKEIRANMQQSYSSKNAKQKTSEKPIKEQSVEKKPKRRKRPFFEEELSTLYGEEALQEKDLQDSKPEASDTAEASLEDKEPEQKRNSFSFKPLKPFRDMELDEKIDYLSRYINGKAPFPCEFITQEERHRGILLRAEGEFLVIKSFQGDEVEIKRSNLDAIKIIGL</sequence>
<proteinExistence type="predicted"/>
<comment type="caution">
    <text evidence="2">The sequence shown here is derived from an EMBL/GenBank/DDBJ whole genome shotgun (WGS) entry which is preliminary data.</text>
</comment>
<evidence type="ECO:0000313" key="3">
    <source>
        <dbReference type="Proteomes" id="UP000265801"/>
    </source>
</evidence>
<feature type="compositionally biased region" description="Basic and acidic residues" evidence="1">
    <location>
        <begin position="81"/>
        <end position="93"/>
    </location>
</feature>
<dbReference type="OrthoDB" id="2968468at2"/>
<accession>A0A3A1QTV4</accession>
<dbReference type="AlphaFoldDB" id="A0A3A1QTV4"/>
<feature type="region of interest" description="Disordered" evidence="1">
    <location>
        <begin position="30"/>
        <end position="114"/>
    </location>
</feature>
<feature type="compositionally biased region" description="Basic and acidic residues" evidence="1">
    <location>
        <begin position="101"/>
        <end position="110"/>
    </location>
</feature>
<dbReference type="Proteomes" id="UP000265801">
    <property type="component" value="Unassembled WGS sequence"/>
</dbReference>
<organism evidence="2 3">
    <name type="scientific">Bacillus salacetis</name>
    <dbReference type="NCBI Taxonomy" id="2315464"/>
    <lineage>
        <taxon>Bacteria</taxon>
        <taxon>Bacillati</taxon>
        <taxon>Bacillota</taxon>
        <taxon>Bacilli</taxon>
        <taxon>Bacillales</taxon>
        <taxon>Bacillaceae</taxon>
        <taxon>Bacillus</taxon>
    </lineage>
</organism>
<protein>
    <recommendedName>
        <fullName evidence="4">Spore coat protein CotO</fullName>
    </recommendedName>
</protein>
<reference evidence="2 3" key="1">
    <citation type="submission" date="2018-09" db="EMBL/GenBank/DDBJ databases">
        <title>Bacillus saliacetes sp. nov., isolated from Thai shrimp paste (Ka-pi).</title>
        <authorList>
            <person name="Daroonpunt R."/>
            <person name="Tanasupawat S."/>
            <person name="Yiamsombut S."/>
        </authorList>
    </citation>
    <scope>NUCLEOTIDE SEQUENCE [LARGE SCALE GENOMIC DNA]</scope>
    <source>
        <strain evidence="2 3">SKP7-4</strain>
    </source>
</reference>